<organism evidence="1 2">
    <name type="scientific">Vitrella brassicaformis (strain CCMP3155)</name>
    <dbReference type="NCBI Taxonomy" id="1169540"/>
    <lineage>
        <taxon>Eukaryota</taxon>
        <taxon>Sar</taxon>
        <taxon>Alveolata</taxon>
        <taxon>Colpodellida</taxon>
        <taxon>Vitrellaceae</taxon>
        <taxon>Vitrella</taxon>
    </lineage>
</organism>
<evidence type="ECO:0008006" key="3">
    <source>
        <dbReference type="Google" id="ProtNLM"/>
    </source>
</evidence>
<proteinExistence type="predicted"/>
<gene>
    <name evidence="1" type="ORF">Vbra_4786</name>
</gene>
<evidence type="ECO:0000313" key="2">
    <source>
        <dbReference type="Proteomes" id="UP000041254"/>
    </source>
</evidence>
<dbReference type="VEuPathDB" id="CryptoDB:Vbra_4786"/>
<evidence type="ECO:0000313" key="1">
    <source>
        <dbReference type="EMBL" id="CEL93451.1"/>
    </source>
</evidence>
<dbReference type="OrthoDB" id="2414723at2759"/>
<keyword evidence="2" id="KW-1185">Reference proteome</keyword>
<dbReference type="Gene3D" id="3.30.710.10">
    <property type="entry name" value="Potassium Channel Kv1.1, Chain A"/>
    <property type="match status" value="1"/>
</dbReference>
<dbReference type="EMBL" id="CDMY01000170">
    <property type="protein sequence ID" value="CEL93451.1"/>
    <property type="molecule type" value="Genomic_DNA"/>
</dbReference>
<protein>
    <recommendedName>
        <fullName evidence="3">Potassium channel tetramerisation-type BTB domain-containing protein</fullName>
    </recommendedName>
</protein>
<reference evidence="1 2" key="1">
    <citation type="submission" date="2014-11" db="EMBL/GenBank/DDBJ databases">
        <authorList>
            <person name="Zhu J."/>
            <person name="Qi W."/>
            <person name="Song R."/>
        </authorList>
    </citation>
    <scope>NUCLEOTIDE SEQUENCE [LARGE SCALE GENOMIC DNA]</scope>
</reference>
<dbReference type="InterPro" id="IPR011333">
    <property type="entry name" value="SKP1/BTB/POZ_sf"/>
</dbReference>
<dbReference type="Proteomes" id="UP000041254">
    <property type="component" value="Unassembled WGS sequence"/>
</dbReference>
<sequence length="512" mass="56305">MADFTELSADQMATDKLYLNVSGEVFRGVRRSTLCVKKGSVLASLFGGCFDGAVVRDSTDRIFLPAYPPAFRWLVEQLRHYELGDVDVIDLPAAKQTDLPYKYWVHTLLYDPSADQDISTSSTATAAADGSVASRLVSDLAVTVRHIEEAKAHELARLDAVKPFLKRGNTDDDQLVSIDESTGCTVTVTHAAAKSLGGEDSTFYGRFTRYNGSIDFGLDCVRRVVDVAVRAHQERRTITSADVREAMGDVSASQFRRALDVFGIGADRYLGPTDGLLKSQHLHNIKEWRQKQKWGHPGAPFALPVLPSHVGEPIERIYKASVDGWRWLDFVDAVRGQKPLIIIMRVKDSGELFAVVVDGRIDVSGPQKTMPPTLVFSYKLEGTANCPYVGPYARFKTIHLAGIEEKTETLDMTNAPTNLSCLLAPPGMDIGIPQGGVPKAAMDTLLNKCQGFAVEGSEPDHWASWQRPTVECRASPASWQGHTVECLLGLFRPVSVLGFHFELDEMEVYSLA</sequence>
<name>A0A0G4EBU7_VITBC</name>
<dbReference type="InParanoid" id="A0A0G4EBU7"/>
<dbReference type="PhylomeDB" id="A0A0G4EBU7"/>
<accession>A0A0G4EBU7</accession>
<dbReference type="AlphaFoldDB" id="A0A0G4EBU7"/>